<dbReference type="PANTHER" id="PTHR11079">
    <property type="entry name" value="CYTOSINE DEAMINASE FAMILY MEMBER"/>
    <property type="match status" value="1"/>
</dbReference>
<accession>A0ABT8C5E1</accession>
<dbReference type="InterPro" id="IPR002125">
    <property type="entry name" value="CMP_dCMP_dom"/>
</dbReference>
<evidence type="ECO:0000256" key="6">
    <source>
        <dbReference type="HAMAP-Rule" id="MF_00972"/>
    </source>
</evidence>
<feature type="binding site" evidence="6">
    <location>
        <position position="55"/>
    </location>
    <ligand>
        <name>Zn(2+)</name>
        <dbReference type="ChEBI" id="CHEBI:29105"/>
        <note>catalytic</note>
    </ligand>
</feature>
<keyword evidence="3 6" id="KW-0378">Hydrolase</keyword>
<dbReference type="GO" id="GO:0052717">
    <property type="term" value="F:tRNA-specific adenosine-34 deaminase activity"/>
    <property type="evidence" value="ECO:0007669"/>
    <property type="project" value="UniProtKB-EC"/>
</dbReference>
<feature type="binding site" evidence="6">
    <location>
        <position position="88"/>
    </location>
    <ligand>
        <name>Zn(2+)</name>
        <dbReference type="ChEBI" id="CHEBI:29105"/>
        <note>catalytic</note>
    </ligand>
</feature>
<evidence type="ECO:0000256" key="4">
    <source>
        <dbReference type="ARBA" id="ARBA00022833"/>
    </source>
</evidence>
<comment type="cofactor">
    <cofactor evidence="6">
        <name>Zn(2+)</name>
        <dbReference type="ChEBI" id="CHEBI:29105"/>
    </cofactor>
    <text evidence="6">Binds 1 zinc ion per subunit.</text>
</comment>
<dbReference type="InterPro" id="IPR016193">
    <property type="entry name" value="Cytidine_deaminase-like"/>
</dbReference>
<comment type="similarity">
    <text evidence="6">Belongs to the cytidine and deoxycytidylate deaminase family.</text>
</comment>
<dbReference type="HAMAP" id="MF_00972">
    <property type="entry name" value="tRNA_aden_deaminase"/>
    <property type="match status" value="1"/>
</dbReference>
<dbReference type="EC" id="3.5.4.33" evidence="6"/>
<dbReference type="InterPro" id="IPR028883">
    <property type="entry name" value="tRNA_aden_deaminase"/>
</dbReference>
<organism evidence="8 9">
    <name type="scientific">Cyclobacterium jeungdonense</name>
    <dbReference type="NCBI Taxonomy" id="708087"/>
    <lineage>
        <taxon>Bacteria</taxon>
        <taxon>Pseudomonadati</taxon>
        <taxon>Bacteroidota</taxon>
        <taxon>Cytophagia</taxon>
        <taxon>Cytophagales</taxon>
        <taxon>Cyclobacteriaceae</taxon>
        <taxon>Cyclobacterium</taxon>
    </lineage>
</organism>
<feature type="active site" description="Proton donor" evidence="6">
    <location>
        <position position="57"/>
    </location>
</feature>
<comment type="caution">
    <text evidence="8">The sequence shown here is derived from an EMBL/GenBank/DDBJ whole genome shotgun (WGS) entry which is preliminary data.</text>
</comment>
<dbReference type="PROSITE" id="PS51747">
    <property type="entry name" value="CYT_DCMP_DEAMINASES_2"/>
    <property type="match status" value="1"/>
</dbReference>
<name>A0ABT8C5E1_9BACT</name>
<evidence type="ECO:0000256" key="1">
    <source>
        <dbReference type="ARBA" id="ARBA00022694"/>
    </source>
</evidence>
<dbReference type="SUPFAM" id="SSF53927">
    <property type="entry name" value="Cytidine deaminase-like"/>
    <property type="match status" value="1"/>
</dbReference>
<protein>
    <recommendedName>
        <fullName evidence="6">tRNA-specific adenosine deaminase</fullName>
        <ecNumber evidence="6">3.5.4.33</ecNumber>
    </recommendedName>
</protein>
<keyword evidence="4 6" id="KW-0862">Zinc</keyword>
<proteinExistence type="inferred from homology"/>
<comment type="subunit">
    <text evidence="6">Homodimer.</text>
</comment>
<dbReference type="Proteomes" id="UP001236663">
    <property type="component" value="Unassembled WGS sequence"/>
</dbReference>
<evidence type="ECO:0000313" key="8">
    <source>
        <dbReference type="EMBL" id="MDN3687587.1"/>
    </source>
</evidence>
<dbReference type="CDD" id="cd01285">
    <property type="entry name" value="nucleoside_deaminase"/>
    <property type="match status" value="1"/>
</dbReference>
<keyword evidence="9" id="KW-1185">Reference proteome</keyword>
<reference evidence="9" key="1">
    <citation type="journal article" date="2019" name="Int. J. Syst. Evol. Microbiol.">
        <title>The Global Catalogue of Microorganisms (GCM) 10K type strain sequencing project: providing services to taxonomists for standard genome sequencing and annotation.</title>
        <authorList>
            <consortium name="The Broad Institute Genomics Platform"/>
            <consortium name="The Broad Institute Genome Sequencing Center for Infectious Disease"/>
            <person name="Wu L."/>
            <person name="Ma J."/>
        </authorList>
    </citation>
    <scope>NUCLEOTIDE SEQUENCE [LARGE SCALE GENOMIC DNA]</scope>
    <source>
        <strain evidence="9">CECT 7706</strain>
    </source>
</reference>
<gene>
    <name evidence="6" type="primary">tadA</name>
    <name evidence="8" type="ORF">QWZ15_07100</name>
</gene>
<dbReference type="Gene3D" id="3.40.140.10">
    <property type="entry name" value="Cytidine Deaminase, domain 2"/>
    <property type="match status" value="1"/>
</dbReference>
<sequence>MEIYSDEYWMNEALKQAQIAYDEGEIPVGAVIVVRNRIIARAYNQTEKLTDVTAHAEILAITAASHALGAKYLTECKLYVTLEPCIMCAGASFWSQLGELHFASNDPQRGYSRIPQPLLHPKTKVFSGLLEDKSKKLLQAFFKNLRN</sequence>
<evidence type="ECO:0000256" key="2">
    <source>
        <dbReference type="ARBA" id="ARBA00022723"/>
    </source>
</evidence>
<comment type="catalytic activity">
    <reaction evidence="5 6">
        <text>adenosine(34) in tRNA + H2O + H(+) = inosine(34) in tRNA + NH4(+)</text>
        <dbReference type="Rhea" id="RHEA:43168"/>
        <dbReference type="Rhea" id="RHEA-COMP:10373"/>
        <dbReference type="Rhea" id="RHEA-COMP:10374"/>
        <dbReference type="ChEBI" id="CHEBI:15377"/>
        <dbReference type="ChEBI" id="CHEBI:15378"/>
        <dbReference type="ChEBI" id="CHEBI:28938"/>
        <dbReference type="ChEBI" id="CHEBI:74411"/>
        <dbReference type="ChEBI" id="CHEBI:82852"/>
        <dbReference type="EC" id="3.5.4.33"/>
    </reaction>
</comment>
<dbReference type="PANTHER" id="PTHR11079:SF202">
    <property type="entry name" value="TRNA-SPECIFIC ADENOSINE DEAMINASE"/>
    <property type="match status" value="1"/>
</dbReference>
<dbReference type="Pfam" id="PF00383">
    <property type="entry name" value="dCMP_cyt_deam_1"/>
    <property type="match status" value="1"/>
</dbReference>
<feature type="binding site" evidence="6">
    <location>
        <position position="85"/>
    </location>
    <ligand>
        <name>Zn(2+)</name>
        <dbReference type="ChEBI" id="CHEBI:29105"/>
        <note>catalytic</note>
    </ligand>
</feature>
<evidence type="ECO:0000256" key="3">
    <source>
        <dbReference type="ARBA" id="ARBA00022801"/>
    </source>
</evidence>
<comment type="function">
    <text evidence="6">Catalyzes the deamination of adenosine to inosine at the wobble position 34 of tRNA(Arg2).</text>
</comment>
<feature type="domain" description="CMP/dCMP-type deaminase" evidence="7">
    <location>
        <begin position="4"/>
        <end position="114"/>
    </location>
</feature>
<dbReference type="RefSeq" id="WP_240459287.1">
    <property type="nucleotide sequence ID" value="NZ_JAUFQS010000006.1"/>
</dbReference>
<keyword evidence="1 6" id="KW-0819">tRNA processing</keyword>
<keyword evidence="2 6" id="KW-0479">Metal-binding</keyword>
<evidence type="ECO:0000256" key="5">
    <source>
        <dbReference type="ARBA" id="ARBA00048045"/>
    </source>
</evidence>
<evidence type="ECO:0000259" key="7">
    <source>
        <dbReference type="PROSITE" id="PS51747"/>
    </source>
</evidence>
<evidence type="ECO:0000313" key="9">
    <source>
        <dbReference type="Proteomes" id="UP001236663"/>
    </source>
</evidence>
<dbReference type="EMBL" id="JAUFQS010000006">
    <property type="protein sequence ID" value="MDN3687587.1"/>
    <property type="molecule type" value="Genomic_DNA"/>
</dbReference>